<evidence type="ECO:0000313" key="2">
    <source>
        <dbReference type="Proteomes" id="UP000234681"/>
    </source>
</evidence>
<sequence length="47" mass="5330">MLTESWEWTMITRHAVCCMLTSMERISLLLGGKDAGMRKPGICQWAS</sequence>
<dbReference type="EMBL" id="CH473952">
    <property type="protein sequence ID" value="EDL82277.1"/>
    <property type="molecule type" value="Genomic_DNA"/>
</dbReference>
<dbReference type="Proteomes" id="UP000234681">
    <property type="component" value="Chromosome 2"/>
</dbReference>
<gene>
    <name evidence="1" type="ORF">rCG_29028</name>
</gene>
<dbReference type="AlphaFoldDB" id="A6HVZ1"/>
<organism evidence="1 2">
    <name type="scientific">Rattus norvegicus</name>
    <name type="common">Rat</name>
    <dbReference type="NCBI Taxonomy" id="10116"/>
    <lineage>
        <taxon>Eukaryota</taxon>
        <taxon>Metazoa</taxon>
        <taxon>Chordata</taxon>
        <taxon>Craniata</taxon>
        <taxon>Vertebrata</taxon>
        <taxon>Euteleostomi</taxon>
        <taxon>Mammalia</taxon>
        <taxon>Eutheria</taxon>
        <taxon>Euarchontoglires</taxon>
        <taxon>Glires</taxon>
        <taxon>Rodentia</taxon>
        <taxon>Myomorpha</taxon>
        <taxon>Muroidea</taxon>
        <taxon>Muridae</taxon>
        <taxon>Murinae</taxon>
        <taxon>Rattus</taxon>
    </lineage>
</organism>
<name>A6HVZ1_RAT</name>
<evidence type="ECO:0000313" key="1">
    <source>
        <dbReference type="EMBL" id="EDL82277.1"/>
    </source>
</evidence>
<accession>A6HVZ1</accession>
<reference evidence="2" key="1">
    <citation type="submission" date="2005-09" db="EMBL/GenBank/DDBJ databases">
        <authorList>
            <person name="Mural R.J."/>
            <person name="Li P.W."/>
            <person name="Adams M.D."/>
            <person name="Amanatides P.G."/>
            <person name="Baden-Tillson H."/>
            <person name="Barnstead M."/>
            <person name="Chin S.H."/>
            <person name="Dew I."/>
            <person name="Evans C.A."/>
            <person name="Ferriera S."/>
            <person name="Flanigan M."/>
            <person name="Fosler C."/>
            <person name="Glodek A."/>
            <person name="Gu Z."/>
            <person name="Holt R.A."/>
            <person name="Jennings D."/>
            <person name="Kraft C.L."/>
            <person name="Lu F."/>
            <person name="Nguyen T."/>
            <person name="Nusskern D.R."/>
            <person name="Pfannkoch C.M."/>
            <person name="Sitter C."/>
            <person name="Sutton G.G."/>
            <person name="Venter J.C."/>
            <person name="Wang Z."/>
            <person name="Woodage T."/>
            <person name="Zheng X.H."/>
            <person name="Zhong F."/>
        </authorList>
    </citation>
    <scope>NUCLEOTIDE SEQUENCE [LARGE SCALE GENOMIC DNA]</scope>
    <source>
        <strain>BN</strain>
        <strain evidence="2">Sprague-Dawley</strain>
    </source>
</reference>
<protein>
    <submittedName>
        <fullName evidence="1">RCG29028</fullName>
    </submittedName>
</protein>
<proteinExistence type="predicted"/>